<feature type="region of interest" description="Disordered" evidence="1">
    <location>
        <begin position="69"/>
        <end position="99"/>
    </location>
</feature>
<evidence type="ECO:0000313" key="3">
    <source>
        <dbReference type="Proteomes" id="UP001147782"/>
    </source>
</evidence>
<keyword evidence="3" id="KW-1185">Reference proteome</keyword>
<protein>
    <submittedName>
        <fullName evidence="2">Uncharacterized protein</fullName>
    </submittedName>
</protein>
<gene>
    <name evidence="2" type="ORF">N7496_002059</name>
</gene>
<dbReference type="PANTHER" id="PTHR37540:SF5">
    <property type="entry name" value="TRANSCRIPTION FACTOR DOMAIN-CONTAINING PROTEIN"/>
    <property type="match status" value="1"/>
</dbReference>
<sequence>MPSKNMDSAWRPAPDSQPQQGAQSSSEFLWVDCQDGKSQDAAVARNAQAFLQTKYHKMRRQAQLQQLKASMKALPPSKSPSASTPKNETSSEKDDRQLTVIQKDHRVHRSLQPKVEDILPVVSPRVKQSVDFYFDYFRVQGSRRWYPMGQSEMLNCILRQSFDHPSLMEVILSMSAYDYAMKFKAQPQGTSPVVYRSLQDAFYIRSHVIRSIRNLLDKPAEIFSEAAVLLIGHLFVTEALEGNIEAVDAHTDGLRRIVEVLGGVEKIGEWPLANVYSCDPIRGLLKDCPLVFDIPKAWETESLRALSERAKPFRKGHPRLGTSFSHSHIHPRLKMIIRSLEDIICIYEETLRLNIDLAMPDHNCALLLSNRLHSVPFDYALSPFNESIRLTLMLYMLTRMWEFQASVEGLVRKLQDRLEETLGYLESSAPNLLFWILFNGAFASARFECHAWFVSRLKSLARELFLMNGLLFATKIRPVV</sequence>
<organism evidence="2 3">
    <name type="scientific">Penicillium cataractarum</name>
    <dbReference type="NCBI Taxonomy" id="2100454"/>
    <lineage>
        <taxon>Eukaryota</taxon>
        <taxon>Fungi</taxon>
        <taxon>Dikarya</taxon>
        <taxon>Ascomycota</taxon>
        <taxon>Pezizomycotina</taxon>
        <taxon>Eurotiomycetes</taxon>
        <taxon>Eurotiomycetidae</taxon>
        <taxon>Eurotiales</taxon>
        <taxon>Aspergillaceae</taxon>
        <taxon>Penicillium</taxon>
    </lineage>
</organism>
<dbReference type="PANTHER" id="PTHR37540">
    <property type="entry name" value="TRANSCRIPTION FACTOR (ACR-2), PUTATIVE-RELATED-RELATED"/>
    <property type="match status" value="1"/>
</dbReference>
<dbReference type="AlphaFoldDB" id="A0A9W9VX57"/>
<proteinExistence type="predicted"/>
<dbReference type="EMBL" id="JAPZBS010000001">
    <property type="protein sequence ID" value="KAJ5390991.1"/>
    <property type="molecule type" value="Genomic_DNA"/>
</dbReference>
<feature type="compositionally biased region" description="Polar residues" evidence="1">
    <location>
        <begin position="16"/>
        <end position="27"/>
    </location>
</feature>
<dbReference type="RefSeq" id="XP_056561719.1">
    <property type="nucleotide sequence ID" value="XM_056694990.1"/>
</dbReference>
<dbReference type="GeneID" id="81434167"/>
<comment type="caution">
    <text evidence="2">The sequence shown here is derived from an EMBL/GenBank/DDBJ whole genome shotgun (WGS) entry which is preliminary data.</text>
</comment>
<evidence type="ECO:0000313" key="2">
    <source>
        <dbReference type="EMBL" id="KAJ5390991.1"/>
    </source>
</evidence>
<feature type="region of interest" description="Disordered" evidence="1">
    <location>
        <begin position="1"/>
        <end position="28"/>
    </location>
</feature>
<accession>A0A9W9VX57</accession>
<dbReference type="OrthoDB" id="3469225at2759"/>
<reference evidence="2" key="1">
    <citation type="submission" date="2022-11" db="EMBL/GenBank/DDBJ databases">
        <authorList>
            <person name="Petersen C."/>
        </authorList>
    </citation>
    <scope>NUCLEOTIDE SEQUENCE</scope>
    <source>
        <strain evidence="2">IBT 29864</strain>
    </source>
</reference>
<name>A0A9W9VX57_9EURO</name>
<evidence type="ECO:0000256" key="1">
    <source>
        <dbReference type="SAM" id="MobiDB-lite"/>
    </source>
</evidence>
<reference evidence="2" key="2">
    <citation type="journal article" date="2023" name="IMA Fungus">
        <title>Comparative genomic study of the Penicillium genus elucidates a diverse pangenome and 15 lateral gene transfer events.</title>
        <authorList>
            <person name="Petersen C."/>
            <person name="Sorensen T."/>
            <person name="Nielsen M.R."/>
            <person name="Sondergaard T.E."/>
            <person name="Sorensen J.L."/>
            <person name="Fitzpatrick D.A."/>
            <person name="Frisvad J.C."/>
            <person name="Nielsen K.L."/>
        </authorList>
    </citation>
    <scope>NUCLEOTIDE SEQUENCE</scope>
    <source>
        <strain evidence="2">IBT 29864</strain>
    </source>
</reference>
<dbReference type="Proteomes" id="UP001147782">
    <property type="component" value="Unassembled WGS sequence"/>
</dbReference>
<feature type="compositionally biased region" description="Low complexity" evidence="1">
    <location>
        <begin position="69"/>
        <end position="86"/>
    </location>
</feature>